<dbReference type="AlphaFoldDB" id="A0A6A6WZR8"/>
<gene>
    <name evidence="1" type="ORF">K505DRAFT_392683</name>
</gene>
<name>A0A6A6WZR8_9PLEO</name>
<reference evidence="1" key="1">
    <citation type="journal article" date="2020" name="Stud. Mycol.">
        <title>101 Dothideomycetes genomes: a test case for predicting lifestyles and emergence of pathogens.</title>
        <authorList>
            <person name="Haridas S."/>
            <person name="Albert R."/>
            <person name="Binder M."/>
            <person name="Bloem J."/>
            <person name="Labutti K."/>
            <person name="Salamov A."/>
            <person name="Andreopoulos B."/>
            <person name="Baker S."/>
            <person name="Barry K."/>
            <person name="Bills G."/>
            <person name="Bluhm B."/>
            <person name="Cannon C."/>
            <person name="Castanera R."/>
            <person name="Culley D."/>
            <person name="Daum C."/>
            <person name="Ezra D."/>
            <person name="Gonzalez J."/>
            <person name="Henrissat B."/>
            <person name="Kuo A."/>
            <person name="Liang C."/>
            <person name="Lipzen A."/>
            <person name="Lutzoni F."/>
            <person name="Magnuson J."/>
            <person name="Mondo S."/>
            <person name="Nolan M."/>
            <person name="Ohm R."/>
            <person name="Pangilinan J."/>
            <person name="Park H.-J."/>
            <person name="Ramirez L."/>
            <person name="Alfaro M."/>
            <person name="Sun H."/>
            <person name="Tritt A."/>
            <person name="Yoshinaga Y."/>
            <person name="Zwiers L.-H."/>
            <person name="Turgeon B."/>
            <person name="Goodwin S."/>
            <person name="Spatafora J."/>
            <person name="Crous P."/>
            <person name="Grigoriev I."/>
        </authorList>
    </citation>
    <scope>NUCLEOTIDE SEQUENCE</scope>
    <source>
        <strain evidence="1">CBS 109.77</strain>
    </source>
</reference>
<sequence length="104" mass="11666">LPVLKVPAPNYRKQVNEPGSCCGVWRSDDSATILKAPLAFHLHGCDHAVTKEYEMSQKEGVELLEREEEIYAHLGKHKDILTSLQITDAGLVFPYMDCAILEDQ</sequence>
<feature type="non-terminal residue" evidence="1">
    <location>
        <position position="1"/>
    </location>
</feature>
<dbReference type="Proteomes" id="UP000799757">
    <property type="component" value="Unassembled WGS sequence"/>
</dbReference>
<evidence type="ECO:0000313" key="2">
    <source>
        <dbReference type="Proteomes" id="UP000799757"/>
    </source>
</evidence>
<dbReference type="EMBL" id="MU002138">
    <property type="protein sequence ID" value="KAF2789428.1"/>
    <property type="molecule type" value="Genomic_DNA"/>
</dbReference>
<proteinExistence type="predicted"/>
<evidence type="ECO:0000313" key="1">
    <source>
        <dbReference type="EMBL" id="KAF2789428.1"/>
    </source>
</evidence>
<keyword evidence="2" id="KW-1185">Reference proteome</keyword>
<protein>
    <submittedName>
        <fullName evidence="1">Uncharacterized protein</fullName>
    </submittedName>
</protein>
<organism evidence="1 2">
    <name type="scientific">Melanomma pulvis-pyrius CBS 109.77</name>
    <dbReference type="NCBI Taxonomy" id="1314802"/>
    <lineage>
        <taxon>Eukaryota</taxon>
        <taxon>Fungi</taxon>
        <taxon>Dikarya</taxon>
        <taxon>Ascomycota</taxon>
        <taxon>Pezizomycotina</taxon>
        <taxon>Dothideomycetes</taxon>
        <taxon>Pleosporomycetidae</taxon>
        <taxon>Pleosporales</taxon>
        <taxon>Melanommataceae</taxon>
        <taxon>Melanomma</taxon>
    </lineage>
</organism>
<accession>A0A6A6WZR8</accession>